<keyword evidence="5 17" id="KW-1133">Transmembrane helix</keyword>
<evidence type="ECO:0000256" key="10">
    <source>
        <dbReference type="ARBA" id="ARBA00036651"/>
    </source>
</evidence>
<evidence type="ECO:0000256" key="17">
    <source>
        <dbReference type="SAM" id="Phobius"/>
    </source>
</evidence>
<keyword evidence="8" id="KW-1208">Phospholipid metabolism</keyword>
<feature type="compositionally biased region" description="Polar residues" evidence="16">
    <location>
        <begin position="539"/>
        <end position="581"/>
    </location>
</feature>
<dbReference type="FunFam" id="1.20.120.1760:FF:000002">
    <property type="entry name" value="Choline/ethanolamine phosphotransferase 1"/>
    <property type="match status" value="1"/>
</dbReference>
<keyword evidence="7" id="KW-0594">Phospholipid biosynthesis</keyword>
<comment type="subcellular location">
    <subcellularLocation>
        <location evidence="1">Membrane</location>
        <topology evidence="1">Multi-pass membrane protein</topology>
    </subcellularLocation>
</comment>
<dbReference type="Proteomes" id="UP000075885">
    <property type="component" value="Unassembled WGS sequence"/>
</dbReference>
<feature type="compositionally biased region" description="Low complexity" evidence="16">
    <location>
        <begin position="502"/>
        <end position="519"/>
    </location>
</feature>
<comment type="catalytic activity">
    <reaction evidence="9">
        <text>1-hexadecanoyl-2-(4Z,7Z,10Z,13Z,16Z,19Z-docosahexaenoyl)-sn-glycerol + CDP-choline = 1-hexadecanoyl-2-(4Z,7Z,10Z,13Z,16Z,19Z-docosahexaenoyl)-sn-glycero-3-phosphocholine + CMP + H(+)</text>
        <dbReference type="Rhea" id="RHEA:54332"/>
        <dbReference type="ChEBI" id="CHEBI:15378"/>
        <dbReference type="ChEBI" id="CHEBI:58779"/>
        <dbReference type="ChEBI" id="CHEBI:60377"/>
        <dbReference type="ChEBI" id="CHEBI:74963"/>
        <dbReference type="ChEBI" id="CHEBI:82949"/>
    </reaction>
    <physiologicalReaction direction="left-to-right" evidence="9">
        <dbReference type="Rhea" id="RHEA:54333"/>
    </physiologicalReaction>
</comment>
<dbReference type="VEuPathDB" id="VectorBase:AEPI009834"/>
<keyword evidence="4 17" id="KW-0812">Transmembrane</keyword>
<dbReference type="GO" id="GO:0005789">
    <property type="term" value="C:endoplasmic reticulum membrane"/>
    <property type="evidence" value="ECO:0007669"/>
    <property type="project" value="TreeGrafter"/>
</dbReference>
<dbReference type="STRING" id="199890.A0A182PS99"/>
<feature type="region of interest" description="Disordered" evidence="16">
    <location>
        <begin position="466"/>
        <end position="587"/>
    </location>
</feature>
<evidence type="ECO:0000256" key="12">
    <source>
        <dbReference type="ARBA" id="ARBA00037890"/>
    </source>
</evidence>
<dbReference type="Pfam" id="PF01066">
    <property type="entry name" value="CDP-OH_P_transf"/>
    <property type="match status" value="1"/>
</dbReference>
<reference evidence="19" key="1">
    <citation type="submission" date="2013-03" db="EMBL/GenBank/DDBJ databases">
        <title>The Genome Sequence of Anopheles epiroticus epiroticus2.</title>
        <authorList>
            <consortium name="The Broad Institute Genomics Platform"/>
            <person name="Neafsey D.E."/>
            <person name="Howell P."/>
            <person name="Walker B."/>
            <person name="Young S.K."/>
            <person name="Zeng Q."/>
            <person name="Gargeya S."/>
            <person name="Fitzgerald M."/>
            <person name="Haas B."/>
            <person name="Abouelleil A."/>
            <person name="Allen A.W."/>
            <person name="Alvarado L."/>
            <person name="Arachchi H.M."/>
            <person name="Berlin A.M."/>
            <person name="Chapman S.B."/>
            <person name="Gainer-Dewar J."/>
            <person name="Goldberg J."/>
            <person name="Griggs A."/>
            <person name="Gujja S."/>
            <person name="Hansen M."/>
            <person name="Howarth C."/>
            <person name="Imamovic A."/>
            <person name="Ireland A."/>
            <person name="Larimer J."/>
            <person name="McCowan C."/>
            <person name="Murphy C."/>
            <person name="Pearson M."/>
            <person name="Poon T.W."/>
            <person name="Priest M."/>
            <person name="Roberts A."/>
            <person name="Saif S."/>
            <person name="Shea T."/>
            <person name="Sisk P."/>
            <person name="Sykes S."/>
            <person name="Wortman J."/>
            <person name="Nusbaum C."/>
            <person name="Birren B."/>
        </authorList>
    </citation>
    <scope>NUCLEOTIDE SEQUENCE [LARGE SCALE GENOMIC DNA]</scope>
    <source>
        <strain evidence="19">Epiroticus2</strain>
    </source>
</reference>
<feature type="compositionally biased region" description="Basic residues" evidence="16">
    <location>
        <begin position="521"/>
        <end position="532"/>
    </location>
</feature>
<feature type="transmembrane region" description="Helical" evidence="17">
    <location>
        <begin position="340"/>
        <end position="358"/>
    </location>
</feature>
<keyword evidence="19" id="KW-1185">Reference proteome</keyword>
<dbReference type="InterPro" id="IPR048254">
    <property type="entry name" value="CDP_ALCOHOL_P_TRANSF_CS"/>
</dbReference>
<dbReference type="PANTHER" id="PTHR10414">
    <property type="entry name" value="ETHANOLAMINEPHOSPHOTRANSFERASE"/>
    <property type="match status" value="1"/>
</dbReference>
<feature type="transmembrane region" description="Helical" evidence="17">
    <location>
        <begin position="53"/>
        <end position="71"/>
    </location>
</feature>
<evidence type="ECO:0000256" key="11">
    <source>
        <dbReference type="ARBA" id="ARBA00036890"/>
    </source>
</evidence>
<comment type="catalytic activity">
    <reaction evidence="14">
        <text>CDP-choline + a 1,2-diacyl-sn-glycerol = a 1,2-diacyl-sn-glycero-3-phosphocholine + CMP + H(+)</text>
        <dbReference type="Rhea" id="RHEA:32939"/>
        <dbReference type="ChEBI" id="CHEBI:15378"/>
        <dbReference type="ChEBI" id="CHEBI:17815"/>
        <dbReference type="ChEBI" id="CHEBI:57643"/>
        <dbReference type="ChEBI" id="CHEBI:58779"/>
        <dbReference type="ChEBI" id="CHEBI:60377"/>
        <dbReference type="EC" id="2.7.8.2"/>
    </reaction>
    <physiologicalReaction direction="left-to-right" evidence="14">
        <dbReference type="Rhea" id="RHEA:32940"/>
    </physiologicalReaction>
</comment>
<feature type="transmembrane region" description="Helical" evidence="17">
    <location>
        <begin position="246"/>
        <end position="272"/>
    </location>
</feature>
<dbReference type="GO" id="GO:0004307">
    <property type="term" value="F:ethanolaminephosphotransferase activity"/>
    <property type="evidence" value="ECO:0007669"/>
    <property type="project" value="TreeGrafter"/>
</dbReference>
<evidence type="ECO:0000256" key="5">
    <source>
        <dbReference type="ARBA" id="ARBA00022989"/>
    </source>
</evidence>
<dbReference type="InterPro" id="IPR043130">
    <property type="entry name" value="CDP-OH_PTrfase_TM_dom"/>
</dbReference>
<dbReference type="GO" id="GO:0006646">
    <property type="term" value="P:phosphatidylethanolamine biosynthetic process"/>
    <property type="evidence" value="ECO:0007669"/>
    <property type="project" value="TreeGrafter"/>
</dbReference>
<dbReference type="EnsemblMetazoa" id="AEPI009834-RA">
    <property type="protein sequence ID" value="AEPI009834-PA"/>
    <property type="gene ID" value="AEPI009834"/>
</dbReference>
<reference evidence="18" key="2">
    <citation type="submission" date="2020-05" db="UniProtKB">
        <authorList>
            <consortium name="EnsemblMetazoa"/>
        </authorList>
    </citation>
    <scope>IDENTIFICATION</scope>
    <source>
        <strain evidence="18">Epiroticus2</strain>
    </source>
</reference>
<evidence type="ECO:0000256" key="3">
    <source>
        <dbReference type="ARBA" id="ARBA00022679"/>
    </source>
</evidence>
<evidence type="ECO:0000313" key="19">
    <source>
        <dbReference type="Proteomes" id="UP000075885"/>
    </source>
</evidence>
<evidence type="ECO:0000256" key="7">
    <source>
        <dbReference type="ARBA" id="ARBA00023209"/>
    </source>
</evidence>
<comment type="catalytic activity">
    <reaction evidence="11">
        <text>1-hexadecanoyl-2-(9Z-octadecenoyl)-sn-glycerol + CDP-choline = 1-hexadecanoyl-2-(9Z-octadecenoyl)-sn-glycero-3-phosphocholine + CMP + H(+)</text>
        <dbReference type="Rhea" id="RHEA:54244"/>
        <dbReference type="ChEBI" id="CHEBI:15378"/>
        <dbReference type="ChEBI" id="CHEBI:58779"/>
        <dbReference type="ChEBI" id="CHEBI:60377"/>
        <dbReference type="ChEBI" id="CHEBI:73001"/>
        <dbReference type="ChEBI" id="CHEBI:75466"/>
    </reaction>
    <physiologicalReaction direction="left-to-right" evidence="11">
        <dbReference type="Rhea" id="RHEA:54245"/>
    </physiologicalReaction>
</comment>
<organism evidence="18 19">
    <name type="scientific">Anopheles epiroticus</name>
    <dbReference type="NCBI Taxonomy" id="199890"/>
    <lineage>
        <taxon>Eukaryota</taxon>
        <taxon>Metazoa</taxon>
        <taxon>Ecdysozoa</taxon>
        <taxon>Arthropoda</taxon>
        <taxon>Hexapoda</taxon>
        <taxon>Insecta</taxon>
        <taxon>Pterygota</taxon>
        <taxon>Neoptera</taxon>
        <taxon>Endopterygota</taxon>
        <taxon>Diptera</taxon>
        <taxon>Nematocera</taxon>
        <taxon>Culicoidea</taxon>
        <taxon>Culicidae</taxon>
        <taxon>Anophelinae</taxon>
        <taxon>Anopheles</taxon>
    </lineage>
</organism>
<dbReference type="EC" id="2.7.8.2" evidence="13"/>
<keyword evidence="7" id="KW-0443">Lipid metabolism</keyword>
<evidence type="ECO:0000256" key="4">
    <source>
        <dbReference type="ARBA" id="ARBA00022692"/>
    </source>
</evidence>
<evidence type="ECO:0000256" key="14">
    <source>
        <dbReference type="ARBA" id="ARBA00048570"/>
    </source>
</evidence>
<protein>
    <recommendedName>
        <fullName evidence="13">diacylglycerol cholinephosphotransferase</fullName>
        <ecNumber evidence="13">2.7.8.2</ecNumber>
    </recommendedName>
</protein>
<dbReference type="AlphaFoldDB" id="A0A182PS99"/>
<accession>A0A182PS99</accession>
<name>A0A182PS99_9DIPT</name>
<dbReference type="GO" id="GO:0005794">
    <property type="term" value="C:Golgi apparatus"/>
    <property type="evidence" value="ECO:0007669"/>
    <property type="project" value="TreeGrafter"/>
</dbReference>
<dbReference type="GO" id="GO:0004142">
    <property type="term" value="F:diacylglycerol cholinephosphotransferase activity"/>
    <property type="evidence" value="ECO:0007669"/>
    <property type="project" value="UniProtKB-EC"/>
</dbReference>
<evidence type="ECO:0000256" key="13">
    <source>
        <dbReference type="ARBA" id="ARBA00038987"/>
    </source>
</evidence>
<evidence type="ECO:0000313" key="18">
    <source>
        <dbReference type="EnsemblMetazoa" id="AEPI009834-PA"/>
    </source>
</evidence>
<evidence type="ECO:0000256" key="9">
    <source>
        <dbReference type="ARBA" id="ARBA00036100"/>
    </source>
</evidence>
<feature type="transmembrane region" description="Helical" evidence="17">
    <location>
        <begin position="147"/>
        <end position="164"/>
    </location>
</feature>
<feature type="compositionally biased region" description="Basic residues" evidence="16">
    <location>
        <begin position="477"/>
        <end position="489"/>
    </location>
</feature>
<dbReference type="PANTHER" id="PTHR10414:SF37">
    <property type="entry name" value="BB IN A BOXCAR, ISOFORM C"/>
    <property type="match status" value="1"/>
</dbReference>
<comment type="catalytic activity">
    <reaction evidence="10">
        <text>1,2-dioctanoyl-sn-glycerol + CDP-choline = 1,2-dioctanoyl-sn-glycero-3-phosphocholine + CMP + H(+)</text>
        <dbReference type="Rhea" id="RHEA:54232"/>
        <dbReference type="ChEBI" id="CHEBI:15378"/>
        <dbReference type="ChEBI" id="CHEBI:58779"/>
        <dbReference type="ChEBI" id="CHEBI:60377"/>
        <dbReference type="ChEBI" id="CHEBI:76979"/>
        <dbReference type="ChEBI" id="CHEBI:78228"/>
    </reaction>
    <physiologicalReaction direction="left-to-right" evidence="10">
        <dbReference type="Rhea" id="RHEA:54233"/>
    </physiologicalReaction>
</comment>
<dbReference type="InterPro" id="IPR000462">
    <property type="entry name" value="CDP-OH_P_trans"/>
</dbReference>
<dbReference type="InterPro" id="IPR014472">
    <property type="entry name" value="CHOPT"/>
</dbReference>
<evidence type="ECO:0000256" key="1">
    <source>
        <dbReference type="ARBA" id="ARBA00004141"/>
    </source>
</evidence>
<sequence length="587" mass="65847">MYFYKQKLLHAAQLKKLYEHKYSCTNVSLMDPFLQPWWCWLVSKVPRWLAPNLITIVGLLINIITTLILISYSPTGREEPPRWASALCGAGLFIYQSLDAIDGKQARRTNSSSPLGELFDHGCDSISTVFVALSACISVQLGFYPRWMFFQCFCAMTLFYCAHWQTYVSGTLRFGRIDVTEAQCTIIGIHLISAIFGPSIWMTKIFGQFELWSTMAIMTIVCGGWSMLEFFSVIRAGGVGKNGSTVAIPILSCSWNYTVCAIFTFGFVQLFITFCQTFRAGGIGKNGSTVALPLMGGIDIKTVPLYFAVFVFGLLAYQNASVIFTGGVGKNGSTVAGTSVLSPIIPFLFVVVPAYVISQKSTDQIYENHPALYIMAFGMITAKVTNRLVVAHMTKSEMEYLDWGLIGPLCLFLNQYFNSFLPEYYVLWFCLLWCTVDLIRYCGQVCLEICDYLNIELFRIPYPAKPEMTSQGTNPPQHHHHHHHHHNHHSHDNKNGTHSLTNNNSNLQSASSQQQQSNNRKQTRASSRKHNAASHQEALEQQQSSTNNNRRSYPTTPVRNLTVPSASEDNASPRATPNSSPRKPHRV</sequence>
<keyword evidence="6 17" id="KW-0472">Membrane</keyword>
<feature type="transmembrane region" description="Helical" evidence="17">
    <location>
        <begin position="215"/>
        <end position="234"/>
    </location>
</feature>
<evidence type="ECO:0000256" key="15">
    <source>
        <dbReference type="RuleBase" id="RU003750"/>
    </source>
</evidence>
<feature type="transmembrane region" description="Helical" evidence="17">
    <location>
        <begin position="184"/>
        <end position="203"/>
    </location>
</feature>
<evidence type="ECO:0000256" key="16">
    <source>
        <dbReference type="SAM" id="MobiDB-lite"/>
    </source>
</evidence>
<feature type="transmembrane region" description="Helical" evidence="17">
    <location>
        <begin position="370"/>
        <end position="388"/>
    </location>
</feature>
<dbReference type="PROSITE" id="PS00379">
    <property type="entry name" value="CDP_ALCOHOL_P_TRANSF"/>
    <property type="match status" value="1"/>
</dbReference>
<feature type="transmembrane region" description="Helical" evidence="17">
    <location>
        <begin position="305"/>
        <end position="328"/>
    </location>
</feature>
<dbReference type="Gene3D" id="1.20.120.1760">
    <property type="match status" value="1"/>
</dbReference>
<evidence type="ECO:0000256" key="2">
    <source>
        <dbReference type="ARBA" id="ARBA00010441"/>
    </source>
</evidence>
<comment type="similarity">
    <text evidence="2 15">Belongs to the CDP-alcohol phosphatidyltransferase class-I family.</text>
</comment>
<proteinExistence type="inferred from homology"/>
<evidence type="ECO:0000256" key="8">
    <source>
        <dbReference type="ARBA" id="ARBA00023264"/>
    </source>
</evidence>
<evidence type="ECO:0000256" key="6">
    <source>
        <dbReference type="ARBA" id="ARBA00023136"/>
    </source>
</evidence>
<keyword evidence="7" id="KW-0444">Lipid biosynthesis</keyword>
<comment type="pathway">
    <text evidence="12">Phospholipid metabolism; phosphatidylcholine biosynthesis; phosphatidylcholine from phosphocholine: step 2/2.</text>
</comment>
<keyword evidence="3 15" id="KW-0808">Transferase</keyword>